<reference evidence="3" key="1">
    <citation type="submission" date="2013-08" db="EMBL/GenBank/DDBJ databases">
        <title>Gene expansion shapes genome architecture in the human pathogen Lichtheimia corymbifera: an evolutionary genomics analysis in the ancient terrestrial Mucorales (Mucoromycotina).</title>
        <authorList>
            <person name="Schwartze V.U."/>
            <person name="Winter S."/>
            <person name="Shelest E."/>
            <person name="Marcet-Houben M."/>
            <person name="Horn F."/>
            <person name="Wehner S."/>
            <person name="Hoffmann K."/>
            <person name="Riege K."/>
            <person name="Sammeth M."/>
            <person name="Nowrousian M."/>
            <person name="Valiante V."/>
            <person name="Linde J."/>
            <person name="Jacobsen I.D."/>
            <person name="Marz M."/>
            <person name="Brakhage A.A."/>
            <person name="Gabaldon T."/>
            <person name="Bocker S."/>
            <person name="Voigt K."/>
        </authorList>
    </citation>
    <scope>NUCLEOTIDE SEQUENCE [LARGE SCALE GENOMIC DNA]</scope>
    <source>
        <strain evidence="3">FSU 9682</strain>
    </source>
</reference>
<dbReference type="OrthoDB" id="196858at2759"/>
<dbReference type="Pfam" id="PF01852">
    <property type="entry name" value="START"/>
    <property type="match status" value="2"/>
</dbReference>
<evidence type="ECO:0000256" key="1">
    <source>
        <dbReference type="SAM" id="MobiDB-lite"/>
    </source>
</evidence>
<dbReference type="EMBL" id="CBTN010000012">
    <property type="protein sequence ID" value="CDH52236.1"/>
    <property type="molecule type" value="Genomic_DNA"/>
</dbReference>
<sequence>MKQKIATRVPAPPSLIALGLDDYSDWDDQHSPALRPTSNDSAYSSSATSPPPPPQQQQQLNAIHAKQYSNTAVTPSSSSPSAMPRYHTVFSEDEDDSGPSASGSSLAAAGNMFSSLLPSSMRSSSHQHQSMGFMDPVLISPAYHIHQADNALSTLKQVVRDDGWKKALKHKSGVVVHMKQGIHKGDKTPIFKGQAIIHGFSPQSIFYVIGMRRLWDESYEDGNLVENLNDTTSLTYEVSKATATSKSRDLSLVEKIECSQDGTITFACTSVESPRLPKVPGRVRAQVKLQGWILEPTRGPTPATRVTFVVQETIKGWMPGFTKKSLARRPLAIAAVNEYLQRKTDRMRAQSKSSHHRPSVFGPTLEPRPHRLNTQHPSPTASLQSFESSVSPTPSPTNSQRSILTDNTTTNPTTKKRITFADQDKAPTSDNENNPGSSSKSNTLSLAPPTATIPGRHLYPSQRHPKKKVESLETLKRLSATLDDWTKKGERDGVDMYTRSENGKALFLRGDCIIEGGWTAEQLCSVIHCFGARKIWDERFEDGKIHDRFSQKEYLVQWWLRNMFPVNSTDISAITSIDTDASTGTIYTASTSVIDSHIPVDETKPCVRGHTDLNGWVFTPMLDERGRTKSVKVTMVCNMDYKCDNIPANTAKVIQDEMFACVANVRNYVEEYGCPPYIRRVAGKVAEEEFESKTGTYQVTYIAKHEPSHSYRARRSGWCTDIRFHRSVYPQGLDVKVSPSNGTRVEMSSDNRSIRIFTTSSEMEGKRVVVQLTTEHRAKHEKTSSTQEVTTVQKQEDQVTAKTIIEDEPNHNHLPSSPIVETKDEQVTQPQQHEQPSSPTNLSTHPLNPSHSTPNIDSATTPLSPTSHVSTESSQAQVPKGYMLVPQTYQNNNIVIISDELTFNGQQLAVIFLAMVFCYYMGKFACTCG</sequence>
<dbReference type="InterPro" id="IPR051213">
    <property type="entry name" value="START_lipid_transfer"/>
</dbReference>
<accession>A0A068RTE8</accession>
<feature type="region of interest" description="Disordered" evidence="1">
    <location>
        <begin position="343"/>
        <end position="470"/>
    </location>
</feature>
<dbReference type="SUPFAM" id="SSF55961">
    <property type="entry name" value="Bet v1-like"/>
    <property type="match status" value="2"/>
</dbReference>
<dbReference type="GO" id="GO:0005737">
    <property type="term" value="C:cytoplasm"/>
    <property type="evidence" value="ECO:0007669"/>
    <property type="project" value="UniProtKB-ARBA"/>
</dbReference>
<feature type="region of interest" description="Disordered" evidence="1">
    <location>
        <begin position="1"/>
        <end position="85"/>
    </location>
</feature>
<evidence type="ECO:0000259" key="2">
    <source>
        <dbReference type="PROSITE" id="PS50848"/>
    </source>
</evidence>
<comment type="caution">
    <text evidence="3">The sequence shown here is derived from an EMBL/GenBank/DDBJ whole genome shotgun (WGS) entry which is preliminary data.</text>
</comment>
<dbReference type="GO" id="GO:0008289">
    <property type="term" value="F:lipid binding"/>
    <property type="evidence" value="ECO:0007669"/>
    <property type="project" value="InterPro"/>
</dbReference>
<name>A0A068RTE8_9FUNG</name>
<gene>
    <name evidence="3" type="ORF">LCOR_03739.1</name>
</gene>
<organism evidence="3 4">
    <name type="scientific">Lichtheimia corymbifera JMRC:FSU:9682</name>
    <dbReference type="NCBI Taxonomy" id="1263082"/>
    <lineage>
        <taxon>Eukaryota</taxon>
        <taxon>Fungi</taxon>
        <taxon>Fungi incertae sedis</taxon>
        <taxon>Mucoromycota</taxon>
        <taxon>Mucoromycotina</taxon>
        <taxon>Mucoromycetes</taxon>
        <taxon>Mucorales</taxon>
        <taxon>Lichtheimiaceae</taxon>
        <taxon>Lichtheimia</taxon>
    </lineage>
</organism>
<evidence type="ECO:0000313" key="4">
    <source>
        <dbReference type="Proteomes" id="UP000027586"/>
    </source>
</evidence>
<feature type="region of interest" description="Disordered" evidence="1">
    <location>
        <begin position="775"/>
        <end position="877"/>
    </location>
</feature>
<protein>
    <submittedName>
        <fullName evidence="3">Start-like domain protein</fullName>
    </submittedName>
</protein>
<proteinExistence type="predicted"/>
<dbReference type="Proteomes" id="UP000027586">
    <property type="component" value="Unassembled WGS sequence"/>
</dbReference>
<feature type="compositionally biased region" description="Polar residues" evidence="1">
    <location>
        <begin position="428"/>
        <end position="445"/>
    </location>
</feature>
<feature type="compositionally biased region" description="Low complexity" evidence="1">
    <location>
        <begin position="385"/>
        <end position="413"/>
    </location>
</feature>
<dbReference type="AlphaFoldDB" id="A0A068RTE8"/>
<dbReference type="CDD" id="cd00177">
    <property type="entry name" value="START"/>
    <property type="match status" value="2"/>
</dbReference>
<feature type="compositionally biased region" description="Polar residues" evidence="1">
    <location>
        <begin position="827"/>
        <end position="877"/>
    </location>
</feature>
<feature type="domain" description="START" evidence="2">
    <location>
        <begin position="160"/>
        <end position="356"/>
    </location>
</feature>
<feature type="compositionally biased region" description="Polar residues" evidence="1">
    <location>
        <begin position="372"/>
        <end position="384"/>
    </location>
</feature>
<dbReference type="PROSITE" id="PS50848">
    <property type="entry name" value="START"/>
    <property type="match status" value="1"/>
</dbReference>
<dbReference type="InterPro" id="IPR023393">
    <property type="entry name" value="START-like_dom_sf"/>
</dbReference>
<keyword evidence="4" id="KW-1185">Reference proteome</keyword>
<dbReference type="Gene3D" id="3.30.530.20">
    <property type="match status" value="2"/>
</dbReference>
<evidence type="ECO:0000313" key="3">
    <source>
        <dbReference type="EMBL" id="CDH52236.1"/>
    </source>
</evidence>
<dbReference type="VEuPathDB" id="FungiDB:LCOR_03739.1"/>
<dbReference type="STRING" id="1263082.A0A068RTE8"/>
<feature type="compositionally biased region" description="Polar residues" evidence="1">
    <location>
        <begin position="784"/>
        <end position="793"/>
    </location>
</feature>
<feature type="compositionally biased region" description="Low complexity" evidence="1">
    <location>
        <begin position="37"/>
        <end position="48"/>
    </location>
</feature>
<dbReference type="InterPro" id="IPR002913">
    <property type="entry name" value="START_lipid-bd_dom"/>
</dbReference>
<dbReference type="PANTHER" id="PTHR19308:SF14">
    <property type="entry name" value="START DOMAIN-CONTAINING PROTEIN"/>
    <property type="match status" value="1"/>
</dbReference>
<dbReference type="InterPro" id="IPR041036">
    <property type="entry name" value="GH5_C"/>
</dbReference>
<dbReference type="Pfam" id="PF18564">
    <property type="entry name" value="Glyco_hydro_5_C"/>
    <property type="match status" value="1"/>
</dbReference>
<dbReference type="PANTHER" id="PTHR19308">
    <property type="entry name" value="PHOSPHATIDYLCHOLINE TRANSFER PROTEIN"/>
    <property type="match status" value="1"/>
</dbReference>
<feature type="compositionally biased region" description="Basic and acidic residues" evidence="1">
    <location>
        <begin position="794"/>
        <end position="811"/>
    </location>
</feature>